<dbReference type="Gene3D" id="2.40.160.10">
    <property type="entry name" value="Porin"/>
    <property type="match status" value="1"/>
</dbReference>
<dbReference type="EMBL" id="JARWAO010000001">
    <property type="protein sequence ID" value="MDR5894587.1"/>
    <property type="molecule type" value="Genomic_DNA"/>
</dbReference>
<dbReference type="Proteomes" id="UP001269375">
    <property type="component" value="Unassembled WGS sequence"/>
</dbReference>
<sequence length="370" mass="41251">MAHDLIAEDHVRVRGFATIAALHSVGGKGDPVRTVDQPKGGDNPVSLRSDSLLGLQLDYTLTDDVNATVQGLSRYHGSGDFSPEVMLAFLKYTPRHDLDIRLGRIGWDAYAFSETRFVGYSYPWIRPPVEVFGLLQLPFIEGADVTYRHPVGRGVLSATAFAGRGGSEKLYFTDDTSARIERGRAGGGHLDYRTQDWFMRLGYTRLHMDPDYHYSNPNKFSLQELRTLLQQGVDFSDLYGISDIEFVSLALDWTPARWQINAMVNRTSLAGKGGHIDSGLVSAGYRIERFMPYVVVSYTDANPEQDLSGNNFWQRTIGVGTRFDVATNAALKLQVDHVTVDGAAPFWRGRGDDYSRQERVMLGLGLDIVF</sequence>
<evidence type="ECO:0008006" key="3">
    <source>
        <dbReference type="Google" id="ProtNLM"/>
    </source>
</evidence>
<keyword evidence="2" id="KW-1185">Reference proteome</keyword>
<accession>A0ABU1GSN0</accession>
<dbReference type="RefSeq" id="WP_251593324.1">
    <property type="nucleotide sequence ID" value="NZ_JAMLJI010000002.1"/>
</dbReference>
<dbReference type="SUPFAM" id="SSF56935">
    <property type="entry name" value="Porins"/>
    <property type="match status" value="1"/>
</dbReference>
<organism evidence="1 2">
    <name type="scientific">Larsenimonas suaedae</name>
    <dbReference type="NCBI Taxonomy" id="1851019"/>
    <lineage>
        <taxon>Bacteria</taxon>
        <taxon>Pseudomonadati</taxon>
        <taxon>Pseudomonadota</taxon>
        <taxon>Gammaproteobacteria</taxon>
        <taxon>Oceanospirillales</taxon>
        <taxon>Halomonadaceae</taxon>
        <taxon>Larsenimonas</taxon>
    </lineage>
</organism>
<proteinExistence type="predicted"/>
<reference evidence="1 2" key="1">
    <citation type="submission" date="2023-04" db="EMBL/GenBank/DDBJ databases">
        <title>A long-awaited taxogenomic arrangement of the family Halomonadaceae.</title>
        <authorList>
            <person name="De La Haba R."/>
            <person name="Chuvochina M."/>
            <person name="Wittouck S."/>
            <person name="Arahal D.R."/>
            <person name="Sanchez-Porro C."/>
            <person name="Hugenholtz P."/>
            <person name="Ventosa A."/>
        </authorList>
    </citation>
    <scope>NUCLEOTIDE SEQUENCE [LARGE SCALE GENOMIC DNA]</scope>
    <source>
        <strain evidence="1 2">DSM 22428</strain>
    </source>
</reference>
<comment type="caution">
    <text evidence="1">The sequence shown here is derived from an EMBL/GenBank/DDBJ whole genome shotgun (WGS) entry which is preliminary data.</text>
</comment>
<evidence type="ECO:0000313" key="2">
    <source>
        <dbReference type="Proteomes" id="UP001269375"/>
    </source>
</evidence>
<protein>
    <recommendedName>
        <fullName evidence="3">Porin</fullName>
    </recommendedName>
</protein>
<name>A0ABU1GSN0_9GAMM</name>
<dbReference type="InterPro" id="IPR023614">
    <property type="entry name" value="Porin_dom_sf"/>
</dbReference>
<gene>
    <name evidence="1" type="ORF">QC825_00705</name>
</gene>
<evidence type="ECO:0000313" key="1">
    <source>
        <dbReference type="EMBL" id="MDR5894587.1"/>
    </source>
</evidence>